<organism evidence="1 2">
    <name type="scientific">Candidatus Muproteobacteria bacterium RBG_16_64_11</name>
    <dbReference type="NCBI Taxonomy" id="1817758"/>
    <lineage>
        <taxon>Bacteria</taxon>
        <taxon>Pseudomonadati</taxon>
        <taxon>Pseudomonadota</taxon>
        <taxon>Candidatus Muproteobacteria</taxon>
    </lineage>
</organism>
<gene>
    <name evidence="1" type="ORF">A2150_00490</name>
</gene>
<dbReference type="STRING" id="1817758.A2150_00490"/>
<evidence type="ECO:0000313" key="1">
    <source>
        <dbReference type="EMBL" id="OGI41827.1"/>
    </source>
</evidence>
<evidence type="ECO:0000313" key="2">
    <source>
        <dbReference type="Proteomes" id="UP000177925"/>
    </source>
</evidence>
<accession>A0A1F6T9M5</accession>
<reference evidence="1 2" key="1">
    <citation type="journal article" date="2016" name="Nat. Commun.">
        <title>Thousands of microbial genomes shed light on interconnected biogeochemical processes in an aquifer system.</title>
        <authorList>
            <person name="Anantharaman K."/>
            <person name="Brown C.T."/>
            <person name="Hug L.A."/>
            <person name="Sharon I."/>
            <person name="Castelle C.J."/>
            <person name="Probst A.J."/>
            <person name="Thomas B.C."/>
            <person name="Singh A."/>
            <person name="Wilkins M.J."/>
            <person name="Karaoz U."/>
            <person name="Brodie E.L."/>
            <person name="Williams K.H."/>
            <person name="Hubbard S.S."/>
            <person name="Banfield J.F."/>
        </authorList>
    </citation>
    <scope>NUCLEOTIDE SEQUENCE [LARGE SCALE GENOMIC DNA]</scope>
</reference>
<evidence type="ECO:0008006" key="3">
    <source>
        <dbReference type="Google" id="ProtNLM"/>
    </source>
</evidence>
<sequence length="63" mass="7285">MKPQPLKKLIRQARDFTQSINRRRPGAESIALEKRAYERKLRAAGYSRAAAVAEVAKRYRERG</sequence>
<comment type="caution">
    <text evidence="1">The sequence shown here is derived from an EMBL/GenBank/DDBJ whole genome shotgun (WGS) entry which is preliminary data.</text>
</comment>
<dbReference type="Proteomes" id="UP000177925">
    <property type="component" value="Unassembled WGS sequence"/>
</dbReference>
<dbReference type="EMBL" id="MFSS01000115">
    <property type="protein sequence ID" value="OGI41827.1"/>
    <property type="molecule type" value="Genomic_DNA"/>
</dbReference>
<name>A0A1F6T9M5_9PROT</name>
<protein>
    <recommendedName>
        <fullName evidence="3">Regulatory protein RecX</fullName>
    </recommendedName>
</protein>
<proteinExistence type="predicted"/>
<dbReference type="AlphaFoldDB" id="A0A1F6T9M5"/>